<accession>A0AAV7RLK2</accession>
<proteinExistence type="predicted"/>
<reference evidence="1" key="1">
    <citation type="journal article" date="2022" name="bioRxiv">
        <title>Sequencing and chromosome-scale assembly of the giantPleurodeles waltlgenome.</title>
        <authorList>
            <person name="Brown T."/>
            <person name="Elewa A."/>
            <person name="Iarovenko S."/>
            <person name="Subramanian E."/>
            <person name="Araus A.J."/>
            <person name="Petzold A."/>
            <person name="Susuki M."/>
            <person name="Suzuki K.-i.T."/>
            <person name="Hayashi T."/>
            <person name="Toyoda A."/>
            <person name="Oliveira C."/>
            <person name="Osipova E."/>
            <person name="Leigh N.D."/>
            <person name="Simon A."/>
            <person name="Yun M.H."/>
        </authorList>
    </citation>
    <scope>NUCLEOTIDE SEQUENCE</scope>
    <source>
        <strain evidence="1">20211129_DDA</strain>
        <tissue evidence="1">Liver</tissue>
    </source>
</reference>
<dbReference type="AlphaFoldDB" id="A0AAV7RLK2"/>
<comment type="caution">
    <text evidence="1">The sequence shown here is derived from an EMBL/GenBank/DDBJ whole genome shotgun (WGS) entry which is preliminary data.</text>
</comment>
<sequence length="213" mass="23207">MLLYIFTGCLQTKRALCVPALHYAFRPPRSHGSTPGFVVAPTAAASSSTYHGRKWVADRALARRTGAPVFPPAGAISTAQGHEADAAAQLHTRTPDRNHGTGCALMAQAGFLYSAQELLGPALILCRPRHLLRGWLAPQADRSSLRSYRLPTGRLALHRFPTSKDLQRLPFQCVQAPRIGICALAARNDDKSTAFNRQLQAGLPRLLSFTKEM</sequence>
<dbReference type="Proteomes" id="UP001066276">
    <property type="component" value="Chromosome 5"/>
</dbReference>
<evidence type="ECO:0000313" key="2">
    <source>
        <dbReference type="Proteomes" id="UP001066276"/>
    </source>
</evidence>
<gene>
    <name evidence="1" type="ORF">NDU88_005624</name>
</gene>
<name>A0AAV7RLK2_PLEWA</name>
<keyword evidence="2" id="KW-1185">Reference proteome</keyword>
<evidence type="ECO:0000313" key="1">
    <source>
        <dbReference type="EMBL" id="KAJ1152850.1"/>
    </source>
</evidence>
<protein>
    <submittedName>
        <fullName evidence="1">Uncharacterized protein</fullName>
    </submittedName>
</protein>
<organism evidence="1 2">
    <name type="scientific">Pleurodeles waltl</name>
    <name type="common">Iberian ribbed newt</name>
    <dbReference type="NCBI Taxonomy" id="8319"/>
    <lineage>
        <taxon>Eukaryota</taxon>
        <taxon>Metazoa</taxon>
        <taxon>Chordata</taxon>
        <taxon>Craniata</taxon>
        <taxon>Vertebrata</taxon>
        <taxon>Euteleostomi</taxon>
        <taxon>Amphibia</taxon>
        <taxon>Batrachia</taxon>
        <taxon>Caudata</taxon>
        <taxon>Salamandroidea</taxon>
        <taxon>Salamandridae</taxon>
        <taxon>Pleurodelinae</taxon>
        <taxon>Pleurodeles</taxon>
    </lineage>
</organism>
<dbReference type="EMBL" id="JANPWB010000009">
    <property type="protein sequence ID" value="KAJ1152850.1"/>
    <property type="molecule type" value="Genomic_DNA"/>
</dbReference>